<organism evidence="1 2">
    <name type="scientific">Lentzea flaviverrucosa</name>
    <dbReference type="NCBI Taxonomy" id="200379"/>
    <lineage>
        <taxon>Bacteria</taxon>
        <taxon>Bacillati</taxon>
        <taxon>Actinomycetota</taxon>
        <taxon>Actinomycetes</taxon>
        <taxon>Pseudonocardiales</taxon>
        <taxon>Pseudonocardiaceae</taxon>
        <taxon>Lentzea</taxon>
    </lineage>
</organism>
<keyword evidence="2" id="KW-1185">Reference proteome</keyword>
<dbReference type="EMBL" id="FOFT01000002">
    <property type="protein sequence ID" value="SEQ65813.1"/>
    <property type="molecule type" value="Genomic_DNA"/>
</dbReference>
<proteinExistence type="predicted"/>
<accession>A0A1H9HTY9</accession>
<evidence type="ECO:0000313" key="1">
    <source>
        <dbReference type="EMBL" id="SEQ65813.1"/>
    </source>
</evidence>
<evidence type="ECO:0008006" key="3">
    <source>
        <dbReference type="Google" id="ProtNLM"/>
    </source>
</evidence>
<dbReference type="AlphaFoldDB" id="A0A1H9HTY9"/>
<gene>
    <name evidence="1" type="ORF">SAMN05216195_1021001</name>
</gene>
<dbReference type="Proteomes" id="UP000199028">
    <property type="component" value="Unassembled WGS sequence"/>
</dbReference>
<dbReference type="RefSeq" id="WP_245982396.1">
    <property type="nucleotide sequence ID" value="NZ_FOFT01000002.1"/>
</dbReference>
<reference evidence="2" key="1">
    <citation type="submission" date="2016-10" db="EMBL/GenBank/DDBJ databases">
        <authorList>
            <person name="Varghese N."/>
            <person name="Submissions S."/>
        </authorList>
    </citation>
    <scope>NUCLEOTIDE SEQUENCE [LARGE SCALE GENOMIC DNA]</scope>
    <source>
        <strain evidence="2">CGMCC 4.578</strain>
    </source>
</reference>
<protein>
    <recommendedName>
        <fullName evidence="3">RHIM domain-containing protein</fullName>
    </recommendedName>
</protein>
<name>A0A1H9HTY9_9PSEU</name>
<sequence>MIESAELIVAALTAGAAAGMTDTASSAVKESYQGLKSLVGKLLRRGDDDEQLADPGAYRDELVAALVAAGVAERPEVLRKARELRELAERGPKYQVTVTDSIGVINGDQNKVTFHIKK</sequence>
<evidence type="ECO:0000313" key="2">
    <source>
        <dbReference type="Proteomes" id="UP000199028"/>
    </source>
</evidence>